<feature type="region of interest" description="Disordered" evidence="1">
    <location>
        <begin position="51"/>
        <end position="70"/>
    </location>
</feature>
<proteinExistence type="predicted"/>
<comment type="caution">
    <text evidence="2">The sequence shown here is derived from an EMBL/GenBank/DDBJ whole genome shotgun (WGS) entry which is preliminary data.</text>
</comment>
<name>A0A850Q623_9RHOB</name>
<reference evidence="4 5" key="1">
    <citation type="submission" date="2020-04" db="EMBL/GenBank/DDBJ databases">
        <title>Donghicola sp., a member of the Rhodobacteraceae family isolated from mangrove forest in Thailand.</title>
        <authorList>
            <person name="Charoenyingcharoen P."/>
            <person name="Yukphan P."/>
        </authorList>
    </citation>
    <scope>NUCLEOTIDE SEQUENCE [LARGE SCALE GENOMIC DNA]</scope>
    <source>
        <strain evidence="2 5">B5-SW-15</strain>
        <strain evidence="3 4">C2-DW-16</strain>
    </source>
</reference>
<dbReference type="Proteomes" id="UP000592216">
    <property type="component" value="Unassembled WGS sequence"/>
</dbReference>
<evidence type="ECO:0000313" key="2">
    <source>
        <dbReference type="EMBL" id="NVO25187.1"/>
    </source>
</evidence>
<keyword evidence="4" id="KW-1185">Reference proteome</keyword>
<dbReference type="AlphaFoldDB" id="A0A850Q623"/>
<gene>
    <name evidence="3" type="ORF">HJ526_11045</name>
    <name evidence="2" type="ORF">HJ536_17660</name>
</gene>
<dbReference type="Proteomes" id="UP000523601">
    <property type="component" value="Unassembled WGS sequence"/>
</dbReference>
<organism evidence="2 5">
    <name type="scientific">Donghicola mangrovi</name>
    <dbReference type="NCBI Taxonomy" id="2729614"/>
    <lineage>
        <taxon>Bacteria</taxon>
        <taxon>Pseudomonadati</taxon>
        <taxon>Pseudomonadota</taxon>
        <taxon>Alphaproteobacteria</taxon>
        <taxon>Rhodobacterales</taxon>
        <taxon>Roseobacteraceae</taxon>
        <taxon>Donghicola</taxon>
    </lineage>
</organism>
<protein>
    <submittedName>
        <fullName evidence="2">Uncharacterized protein</fullName>
    </submittedName>
</protein>
<accession>A0A850Q623</accession>
<evidence type="ECO:0000313" key="4">
    <source>
        <dbReference type="Proteomes" id="UP000523601"/>
    </source>
</evidence>
<dbReference type="EMBL" id="JABCJE010000012">
    <property type="protein sequence ID" value="NVO25187.1"/>
    <property type="molecule type" value="Genomic_DNA"/>
</dbReference>
<evidence type="ECO:0000313" key="3">
    <source>
        <dbReference type="EMBL" id="NVO27959.1"/>
    </source>
</evidence>
<sequence length="70" mass="8300">MPIQKLLTSDEQWKKFCDQIAGNLRSVKDRNQRLRLLIELSQIEEREHALFNTSKKDTSRSEAEHAFYAH</sequence>
<dbReference type="RefSeq" id="WP_176854449.1">
    <property type="nucleotide sequence ID" value="NZ_JABCJD010000005.1"/>
</dbReference>
<evidence type="ECO:0000313" key="5">
    <source>
        <dbReference type="Proteomes" id="UP000592216"/>
    </source>
</evidence>
<dbReference type="EMBL" id="JABCJD010000005">
    <property type="protein sequence ID" value="NVO27959.1"/>
    <property type="molecule type" value="Genomic_DNA"/>
</dbReference>
<evidence type="ECO:0000256" key="1">
    <source>
        <dbReference type="SAM" id="MobiDB-lite"/>
    </source>
</evidence>